<evidence type="ECO:0000313" key="1">
    <source>
        <dbReference type="Proteomes" id="UP000829291"/>
    </source>
</evidence>
<name>A0A6J0C2R6_NEOLC</name>
<dbReference type="KEGG" id="nlo:107225015"/>
<dbReference type="InParanoid" id="A0A6J0C2R6"/>
<reference evidence="2" key="1">
    <citation type="submission" date="2025-08" db="UniProtKB">
        <authorList>
            <consortium name="RefSeq"/>
        </authorList>
    </citation>
    <scope>IDENTIFICATION</scope>
    <source>
        <tissue evidence="2">Thorax and Abdomen</tissue>
    </source>
</reference>
<dbReference type="RefSeq" id="XP_015520800.2">
    <property type="nucleotide sequence ID" value="XM_015665314.2"/>
</dbReference>
<sequence length="300" mass="34068">MHEVSNTDLRVRSPLINRRPLTERNMFANIAAIIVLTALVSTSKGDDVWNGMIGKWSQNASDGFYTIPQTMTTASCQGWTRIVGVDLPLGEIGMGYHGDPRVVIFYRISTGRVIGFQVGVPLKELDRQHMPINYRKHSEIRVKIMNGVRYYTVTAYFRQSECGNSRSIWLKKRDGTLTKIPTNTKLLVEQTTYERKECIPWMGLHYYKINSETKCDDIPAVFLLANKMDIIGVGVQMIGKASSGPKRTWFETIPLQTEAVTIPDAPKCIAEDIKKYGLISFHFWFINDPLSLQCDTTHQD</sequence>
<dbReference type="GeneID" id="107225015"/>
<dbReference type="Proteomes" id="UP000829291">
    <property type="component" value="Chromosome 7"/>
</dbReference>
<evidence type="ECO:0000313" key="2">
    <source>
        <dbReference type="RefSeq" id="XP_015520800.2"/>
    </source>
</evidence>
<accession>A0A6J0C2R6</accession>
<dbReference type="AlphaFoldDB" id="A0A6J0C2R6"/>
<keyword evidence="1" id="KW-1185">Reference proteome</keyword>
<protein>
    <submittedName>
        <fullName evidence="2">Uncharacterized protein LOC107225015 isoform X1</fullName>
    </submittedName>
</protein>
<proteinExistence type="predicted"/>
<dbReference type="OrthoDB" id="7691543at2759"/>
<organism evidence="2">
    <name type="scientific">Neodiprion lecontei</name>
    <name type="common">Redheaded pine sawfly</name>
    <dbReference type="NCBI Taxonomy" id="441921"/>
    <lineage>
        <taxon>Eukaryota</taxon>
        <taxon>Metazoa</taxon>
        <taxon>Ecdysozoa</taxon>
        <taxon>Arthropoda</taxon>
        <taxon>Hexapoda</taxon>
        <taxon>Insecta</taxon>
        <taxon>Pterygota</taxon>
        <taxon>Neoptera</taxon>
        <taxon>Endopterygota</taxon>
        <taxon>Hymenoptera</taxon>
        <taxon>Tenthredinoidea</taxon>
        <taxon>Diprionidae</taxon>
        <taxon>Diprioninae</taxon>
        <taxon>Neodiprion</taxon>
    </lineage>
</organism>
<gene>
    <name evidence="2" type="primary">LOC107225015</name>
</gene>